<dbReference type="GO" id="GO:0009263">
    <property type="term" value="P:deoxyribonucleotide biosynthetic process"/>
    <property type="evidence" value="ECO:0007669"/>
    <property type="project" value="TreeGrafter"/>
</dbReference>
<evidence type="ECO:0000313" key="5">
    <source>
        <dbReference type="EMBL" id="CAE8618306.1"/>
    </source>
</evidence>
<evidence type="ECO:0000313" key="6">
    <source>
        <dbReference type="Proteomes" id="UP000654075"/>
    </source>
</evidence>
<keyword evidence="1 3" id="KW-0547">Nucleotide-binding</keyword>
<dbReference type="OrthoDB" id="3000483at2759"/>
<evidence type="ECO:0000259" key="4">
    <source>
        <dbReference type="PROSITE" id="PS51161"/>
    </source>
</evidence>
<evidence type="ECO:0000256" key="1">
    <source>
        <dbReference type="ARBA" id="ARBA00022741"/>
    </source>
</evidence>
<feature type="domain" description="ATP-cone" evidence="4">
    <location>
        <begin position="8"/>
        <end position="89"/>
    </location>
</feature>
<dbReference type="Proteomes" id="UP000654075">
    <property type="component" value="Unassembled WGS sequence"/>
</dbReference>
<dbReference type="GO" id="GO:0005524">
    <property type="term" value="F:ATP binding"/>
    <property type="evidence" value="ECO:0007669"/>
    <property type="project" value="UniProtKB-UniRule"/>
</dbReference>
<dbReference type="InterPro" id="IPR039718">
    <property type="entry name" value="Rrm1"/>
</dbReference>
<dbReference type="PANTHER" id="PTHR11573">
    <property type="entry name" value="RIBONUCLEOSIDE-DIPHOSPHATE REDUCTASE LARGE CHAIN"/>
    <property type="match status" value="1"/>
</dbReference>
<dbReference type="Pfam" id="PF03477">
    <property type="entry name" value="ATP-cone"/>
    <property type="match status" value="1"/>
</dbReference>
<reference evidence="5" key="1">
    <citation type="submission" date="2021-02" db="EMBL/GenBank/DDBJ databases">
        <authorList>
            <person name="Dougan E. K."/>
            <person name="Rhodes N."/>
            <person name="Thang M."/>
            <person name="Chan C."/>
        </authorList>
    </citation>
    <scope>NUCLEOTIDE SEQUENCE</scope>
</reference>
<dbReference type="EMBL" id="CAJNNV010026478">
    <property type="protein sequence ID" value="CAE8618306.1"/>
    <property type="molecule type" value="Genomic_DNA"/>
</dbReference>
<evidence type="ECO:0000256" key="2">
    <source>
        <dbReference type="ARBA" id="ARBA00022840"/>
    </source>
</evidence>
<keyword evidence="6" id="KW-1185">Reference proteome</keyword>
<proteinExistence type="predicted"/>
<feature type="non-terminal residue" evidence="5">
    <location>
        <position position="1"/>
    </location>
</feature>
<protein>
    <recommendedName>
        <fullName evidence="4">ATP-cone domain-containing protein</fullName>
    </recommendedName>
</protein>
<dbReference type="InterPro" id="IPR008926">
    <property type="entry name" value="RNR_R1-su_N"/>
</dbReference>
<evidence type="ECO:0000256" key="3">
    <source>
        <dbReference type="PROSITE-ProRule" id="PRU00492"/>
    </source>
</evidence>
<dbReference type="GO" id="GO:0004748">
    <property type="term" value="F:ribonucleoside-diphosphate reductase activity, thioredoxin disulfide as acceptor"/>
    <property type="evidence" value="ECO:0007669"/>
    <property type="project" value="TreeGrafter"/>
</dbReference>
<comment type="caution">
    <text evidence="5">The sequence shown here is derived from an EMBL/GenBank/DDBJ whole genome shotgun (WGS) entry which is preliminary data.</text>
</comment>
<dbReference type="OMA" id="MKSSAGM"/>
<dbReference type="GO" id="GO:0005971">
    <property type="term" value="C:ribonucleoside-diphosphate reductase complex"/>
    <property type="evidence" value="ECO:0007669"/>
    <property type="project" value="TreeGrafter"/>
</dbReference>
<dbReference type="SUPFAM" id="SSF48168">
    <property type="entry name" value="R1 subunit of ribonucleotide reductase, N-terminal domain"/>
    <property type="match status" value="1"/>
</dbReference>
<dbReference type="AlphaFoldDB" id="A0A813FXC1"/>
<feature type="non-terminal residue" evidence="5">
    <location>
        <position position="89"/>
    </location>
</feature>
<dbReference type="PANTHER" id="PTHR11573:SF6">
    <property type="entry name" value="RIBONUCLEOSIDE-DIPHOSPHATE REDUCTASE LARGE SUBUNIT"/>
    <property type="match status" value="1"/>
</dbReference>
<accession>A0A813FXC1</accession>
<gene>
    <name evidence="5" type="ORF">PGLA1383_LOCUS35937</name>
</gene>
<dbReference type="InterPro" id="IPR005144">
    <property type="entry name" value="ATP-cone_dom"/>
</dbReference>
<name>A0A813FXC1_POLGL</name>
<dbReference type="PROSITE" id="PS51161">
    <property type="entry name" value="ATP_CONE"/>
    <property type="match status" value="1"/>
</dbReference>
<organism evidence="5 6">
    <name type="scientific">Polarella glacialis</name>
    <name type="common">Dinoflagellate</name>
    <dbReference type="NCBI Taxonomy" id="89957"/>
    <lineage>
        <taxon>Eukaryota</taxon>
        <taxon>Sar</taxon>
        <taxon>Alveolata</taxon>
        <taxon>Dinophyceae</taxon>
        <taxon>Suessiales</taxon>
        <taxon>Suessiaceae</taxon>
        <taxon>Polarella</taxon>
    </lineage>
</organism>
<keyword evidence="2 3" id="KW-0067">ATP-binding</keyword>
<sequence length="89" mass="9996">VVIMAQQMTVLKRDGQKQEVKFDNITKRLRTLCDGLDTKFIDPVLITQKVVEGFYNGITTSEVDTLAAETCAYMSQRHPDFSTLAARIA</sequence>